<keyword evidence="1" id="KW-1133">Transmembrane helix</keyword>
<evidence type="ECO:0000313" key="3">
    <source>
        <dbReference type="Proteomes" id="UP001336250"/>
    </source>
</evidence>
<evidence type="ECO:0000256" key="1">
    <source>
        <dbReference type="SAM" id="Phobius"/>
    </source>
</evidence>
<evidence type="ECO:0000313" key="2">
    <source>
        <dbReference type="EMBL" id="MEF7613373.1"/>
    </source>
</evidence>
<organism evidence="2 3">
    <name type="scientific">Aquincola agrisoli</name>
    <dbReference type="NCBI Taxonomy" id="3119538"/>
    <lineage>
        <taxon>Bacteria</taxon>
        <taxon>Pseudomonadati</taxon>
        <taxon>Pseudomonadota</taxon>
        <taxon>Betaproteobacteria</taxon>
        <taxon>Burkholderiales</taxon>
        <taxon>Sphaerotilaceae</taxon>
        <taxon>Aquincola</taxon>
    </lineage>
</organism>
<feature type="transmembrane region" description="Helical" evidence="1">
    <location>
        <begin position="90"/>
        <end position="111"/>
    </location>
</feature>
<keyword evidence="1" id="KW-0472">Membrane</keyword>
<dbReference type="Proteomes" id="UP001336250">
    <property type="component" value="Unassembled WGS sequence"/>
</dbReference>
<feature type="transmembrane region" description="Helical" evidence="1">
    <location>
        <begin position="62"/>
        <end position="81"/>
    </location>
</feature>
<gene>
    <name evidence="2" type="ORF">V4F39_05565</name>
</gene>
<dbReference type="InterPro" id="IPR053170">
    <property type="entry name" value="Transcription_regulator"/>
</dbReference>
<comment type="caution">
    <text evidence="2">The sequence shown here is derived from an EMBL/GenBank/DDBJ whole genome shotgun (WGS) entry which is preliminary data.</text>
</comment>
<dbReference type="PANTHER" id="PTHR40031">
    <property type="entry name" value="HYPOTHETICAL MEMBRANE SPANNING PROTEIN"/>
    <property type="match status" value="1"/>
</dbReference>
<protein>
    <submittedName>
        <fullName evidence="2">Metal-dependent hydrolase</fullName>
    </submittedName>
</protein>
<proteinExistence type="predicted"/>
<keyword evidence="1" id="KW-0812">Transmembrane</keyword>
<dbReference type="RefSeq" id="WP_332288313.1">
    <property type="nucleotide sequence ID" value="NZ_JAZIBG010000017.1"/>
</dbReference>
<keyword evidence="3" id="KW-1185">Reference proteome</keyword>
<reference evidence="2 3" key="1">
    <citation type="submission" date="2024-02" db="EMBL/GenBank/DDBJ databases">
        <title>Genome sequence of Aquincola sp. MAHUQ-54.</title>
        <authorList>
            <person name="Huq M.A."/>
        </authorList>
    </citation>
    <scope>NUCLEOTIDE SEQUENCE [LARGE SCALE GENOMIC DNA]</scope>
    <source>
        <strain evidence="2 3">MAHUQ-54</strain>
    </source>
</reference>
<name>A0AAW9QAI6_9BURK</name>
<accession>A0AAW9QAI6</accession>
<dbReference type="Pfam" id="PF04307">
    <property type="entry name" value="YdjM"/>
    <property type="match status" value="1"/>
</dbReference>
<keyword evidence="2" id="KW-0378">Hydrolase</keyword>
<sequence length="343" mass="37776">MDSLSQITLGAAVSVACMGRRTAVWKAALVGAVAGTLPDLDALLDHGDPVRNMTLHRTESHALFWLTLAAPVLAFGVSRLLREAGQFRRWWLAVWLTLVTHPLLDLMTVYGTQLALPFTNHPFGVGSVFIIDPAYTLPLLLGTALTLARSRSVRAGGPGLGWNAAGLAVSTAYLAWGVAVQQHVRDLAEASLAQAGLRVERLLVTPAPLSTLVWRVVAITPADDAYHEGFYALADRGRPIRFERHPRGEALRAELQDLLSVERIAWFSHGFYRLREADGRAWITDLRMGQEPYYSFDFAVARRGEGGRWEPQVPEQVWGRVPIGPGLDWLGRRLTGRDVAPPR</sequence>
<feature type="transmembrane region" description="Helical" evidence="1">
    <location>
        <begin position="160"/>
        <end position="179"/>
    </location>
</feature>
<dbReference type="GO" id="GO:0016787">
    <property type="term" value="F:hydrolase activity"/>
    <property type="evidence" value="ECO:0007669"/>
    <property type="project" value="UniProtKB-KW"/>
</dbReference>
<dbReference type="PANTHER" id="PTHR40031:SF1">
    <property type="entry name" value="MEMBRANE-BOUND METAL-DEPENDENT HYDROLASE"/>
    <property type="match status" value="1"/>
</dbReference>
<dbReference type="AlphaFoldDB" id="A0AAW9QAI6"/>
<dbReference type="InterPro" id="IPR007404">
    <property type="entry name" value="YdjM-like"/>
</dbReference>
<feature type="transmembrane region" description="Helical" evidence="1">
    <location>
        <begin position="123"/>
        <end position="148"/>
    </location>
</feature>
<dbReference type="EMBL" id="JAZIBG010000017">
    <property type="protein sequence ID" value="MEF7613373.1"/>
    <property type="molecule type" value="Genomic_DNA"/>
</dbReference>